<accession>A0ABU9L641</accession>
<dbReference type="Pfam" id="PF00326">
    <property type="entry name" value="Peptidase_S9"/>
    <property type="match status" value="1"/>
</dbReference>
<evidence type="ECO:0000313" key="5">
    <source>
        <dbReference type="Proteomes" id="UP001474120"/>
    </source>
</evidence>
<dbReference type="Proteomes" id="UP001474120">
    <property type="component" value="Unassembled WGS sequence"/>
</dbReference>
<dbReference type="EMBL" id="JBCDNA010000003">
    <property type="protein sequence ID" value="MEL4457319.1"/>
    <property type="molecule type" value="Genomic_DNA"/>
</dbReference>
<protein>
    <submittedName>
        <fullName evidence="4">Prolyl oligopeptidase family serine peptidase</fullName>
    </submittedName>
</protein>
<dbReference type="InterPro" id="IPR001375">
    <property type="entry name" value="Peptidase_S9_cat"/>
</dbReference>
<sequence>MKFLKLFVFILFFSNSQAQVSNLLLKKTVISDFSGYPIYEYLTEVKEGKTVWKEKYAYIDSIDVYSITYVSDGLKINGLLVKPKANGKYPAIIYNRGGNRDFGKLVMASGLLTLGKIANEGYVLIASQYRGNAGGEGKEEFGGIEINDIIILKDVLNEIEEADTERIGMYGWSRGGMMTYITLTKTNNIKAAVVGGAPSNLLGLIKDRPEMETNVLAELIPNYEENKEIELHNRSAIMWADKFPKNVPILMLHGNSDWRVKPQESLNMALEFEKYRVPYRLVMYDGGDHGISEHREEVNEQIIRWFDKYLKNDAPVPNMEYHGR</sequence>
<keyword evidence="5" id="KW-1185">Reference proteome</keyword>
<dbReference type="Gene3D" id="3.40.50.1820">
    <property type="entry name" value="alpha/beta hydrolase"/>
    <property type="match status" value="1"/>
</dbReference>
<feature type="chain" id="PRO_5047221492" evidence="2">
    <location>
        <begin position="19"/>
        <end position="324"/>
    </location>
</feature>
<keyword evidence="2" id="KW-0732">Signal</keyword>
<organism evidence="4 5">
    <name type="scientific">Lutimonas vermicola</name>
    <dbReference type="NCBI Taxonomy" id="414288"/>
    <lineage>
        <taxon>Bacteria</taxon>
        <taxon>Pseudomonadati</taxon>
        <taxon>Bacteroidota</taxon>
        <taxon>Flavobacteriia</taxon>
        <taxon>Flavobacteriales</taxon>
        <taxon>Flavobacteriaceae</taxon>
        <taxon>Lutimonas</taxon>
    </lineage>
</organism>
<keyword evidence="1" id="KW-0378">Hydrolase</keyword>
<evidence type="ECO:0000259" key="3">
    <source>
        <dbReference type="Pfam" id="PF00326"/>
    </source>
</evidence>
<dbReference type="RefSeq" id="WP_342161483.1">
    <property type="nucleotide sequence ID" value="NZ_JBCDNA010000003.1"/>
</dbReference>
<evidence type="ECO:0000256" key="2">
    <source>
        <dbReference type="SAM" id="SignalP"/>
    </source>
</evidence>
<evidence type="ECO:0000313" key="4">
    <source>
        <dbReference type="EMBL" id="MEL4457319.1"/>
    </source>
</evidence>
<proteinExistence type="predicted"/>
<comment type="caution">
    <text evidence="4">The sequence shown here is derived from an EMBL/GenBank/DDBJ whole genome shotgun (WGS) entry which is preliminary data.</text>
</comment>
<feature type="domain" description="Peptidase S9 prolyl oligopeptidase catalytic" evidence="3">
    <location>
        <begin position="118"/>
        <end position="312"/>
    </location>
</feature>
<gene>
    <name evidence="4" type="ORF">AABB81_15535</name>
</gene>
<name>A0ABU9L641_9FLAO</name>
<dbReference type="PANTHER" id="PTHR42776:SF27">
    <property type="entry name" value="DIPEPTIDYL PEPTIDASE FAMILY MEMBER 6"/>
    <property type="match status" value="1"/>
</dbReference>
<dbReference type="SUPFAM" id="SSF53474">
    <property type="entry name" value="alpha/beta-Hydrolases"/>
    <property type="match status" value="1"/>
</dbReference>
<evidence type="ECO:0000256" key="1">
    <source>
        <dbReference type="ARBA" id="ARBA00022801"/>
    </source>
</evidence>
<feature type="signal peptide" evidence="2">
    <location>
        <begin position="1"/>
        <end position="18"/>
    </location>
</feature>
<dbReference type="PANTHER" id="PTHR42776">
    <property type="entry name" value="SERINE PEPTIDASE S9 FAMILY MEMBER"/>
    <property type="match status" value="1"/>
</dbReference>
<dbReference type="InterPro" id="IPR029058">
    <property type="entry name" value="AB_hydrolase_fold"/>
</dbReference>
<reference evidence="4 5" key="1">
    <citation type="submission" date="2024-04" db="EMBL/GenBank/DDBJ databases">
        <title>whole genome sequencing of Lutimonas vermicola strain IMCC1616.</title>
        <authorList>
            <person name="Bae S.S."/>
        </authorList>
    </citation>
    <scope>NUCLEOTIDE SEQUENCE [LARGE SCALE GENOMIC DNA]</scope>
    <source>
        <strain evidence="4 5">IMCC1616</strain>
    </source>
</reference>